<protein>
    <submittedName>
        <fullName evidence="1">Uncharacterized protein</fullName>
    </submittedName>
</protein>
<comment type="caution">
    <text evidence="1">The sequence shown here is derived from an EMBL/GenBank/DDBJ whole genome shotgun (WGS) entry which is preliminary data.</text>
</comment>
<reference evidence="1" key="1">
    <citation type="journal article" date="2015" name="Nature">
        <title>Complex archaea that bridge the gap between prokaryotes and eukaryotes.</title>
        <authorList>
            <person name="Spang A."/>
            <person name="Saw J.H."/>
            <person name="Jorgensen S.L."/>
            <person name="Zaremba-Niedzwiedzka K."/>
            <person name="Martijn J."/>
            <person name="Lind A.E."/>
            <person name="van Eijk R."/>
            <person name="Schleper C."/>
            <person name="Guy L."/>
            <person name="Ettema T.J."/>
        </authorList>
    </citation>
    <scope>NUCLEOTIDE SEQUENCE</scope>
</reference>
<sequence length="132" mass="14864">MGYKHDMSGESKKKKLLPAGERKFKITACREEVSKAGNEMFVFTFVDILTGQDEEVYAVSTKGKRWFLKSILAACGVEAAKDSVYDWDIPDVTDKTVAAIVNHYPDEYINRKGETVKGVKHKIEDIIETAPF</sequence>
<dbReference type="EMBL" id="LAZR01016069">
    <property type="protein sequence ID" value="KKM06124.1"/>
    <property type="molecule type" value="Genomic_DNA"/>
</dbReference>
<accession>A0A0F9H4X3</accession>
<gene>
    <name evidence="1" type="ORF">LCGC14_1747090</name>
</gene>
<evidence type="ECO:0000313" key="1">
    <source>
        <dbReference type="EMBL" id="KKM06124.1"/>
    </source>
</evidence>
<organism evidence="1">
    <name type="scientific">marine sediment metagenome</name>
    <dbReference type="NCBI Taxonomy" id="412755"/>
    <lineage>
        <taxon>unclassified sequences</taxon>
        <taxon>metagenomes</taxon>
        <taxon>ecological metagenomes</taxon>
    </lineage>
</organism>
<proteinExistence type="predicted"/>
<dbReference type="AlphaFoldDB" id="A0A0F9H4X3"/>
<name>A0A0F9H4X3_9ZZZZ</name>